<dbReference type="Gene3D" id="1.10.10.350">
    <property type="match status" value="1"/>
</dbReference>
<dbReference type="AlphaFoldDB" id="A0A2B7X644"/>
<keyword evidence="6 11" id="KW-0067">ATP-binding</keyword>
<keyword evidence="4 11" id="KW-0436">Ligase</keyword>
<dbReference type="EMBL" id="PDNA01000200">
    <property type="protein sequence ID" value="PGH04415.1"/>
    <property type="molecule type" value="Genomic_DNA"/>
</dbReference>
<evidence type="ECO:0000313" key="15">
    <source>
        <dbReference type="EMBL" id="PGH04415.1"/>
    </source>
</evidence>
<dbReference type="InterPro" id="IPR000924">
    <property type="entry name" value="Glu/Gln-tRNA-synth"/>
</dbReference>
<evidence type="ECO:0000256" key="4">
    <source>
        <dbReference type="ARBA" id="ARBA00022598"/>
    </source>
</evidence>
<dbReference type="HAMAP" id="MF_00022">
    <property type="entry name" value="Glu_tRNA_synth_type1"/>
    <property type="match status" value="1"/>
</dbReference>
<feature type="domain" description="Glutamyl/glutaminyl-tRNA synthetase class Ib catalytic" evidence="13">
    <location>
        <begin position="46"/>
        <end position="364"/>
    </location>
</feature>
<dbReference type="Proteomes" id="UP000224634">
    <property type="component" value="Unassembled WGS sequence"/>
</dbReference>
<comment type="similarity">
    <text evidence="2">Belongs to the class-I aminoacyl-tRNA synthetase family. Glutamate--tRNA ligase type 1 subfamily.</text>
</comment>
<evidence type="ECO:0000256" key="5">
    <source>
        <dbReference type="ARBA" id="ARBA00022741"/>
    </source>
</evidence>
<evidence type="ECO:0000256" key="9">
    <source>
        <dbReference type="ARBA" id="ARBA00030865"/>
    </source>
</evidence>
<keyword evidence="8 11" id="KW-0030">Aminoacyl-tRNA synthetase</keyword>
<dbReference type="PANTHER" id="PTHR43311">
    <property type="entry name" value="GLUTAMATE--TRNA LIGASE"/>
    <property type="match status" value="1"/>
</dbReference>
<dbReference type="GO" id="GO:0004818">
    <property type="term" value="F:glutamate-tRNA ligase activity"/>
    <property type="evidence" value="ECO:0007669"/>
    <property type="project" value="UniProtKB-EC"/>
</dbReference>
<dbReference type="InterPro" id="IPR045462">
    <property type="entry name" value="aa-tRNA-synth_I_cd-bd"/>
</dbReference>
<dbReference type="Pfam" id="PF00749">
    <property type="entry name" value="tRNA-synt_1c"/>
    <property type="match status" value="1"/>
</dbReference>
<keyword evidence="5 11" id="KW-0547">Nucleotide-binding</keyword>
<feature type="domain" description="Aminoacyl-tRNA synthetase class I anticodon-binding" evidence="14">
    <location>
        <begin position="527"/>
        <end position="564"/>
    </location>
</feature>
<proteinExistence type="inferred from homology"/>
<dbReference type="GO" id="GO:0008270">
    <property type="term" value="F:zinc ion binding"/>
    <property type="evidence" value="ECO:0007669"/>
    <property type="project" value="InterPro"/>
</dbReference>
<evidence type="ECO:0000256" key="12">
    <source>
        <dbReference type="SAM" id="MobiDB-lite"/>
    </source>
</evidence>
<organism evidence="15 16">
    <name type="scientific">Polytolypa hystricis (strain UAMH7299)</name>
    <dbReference type="NCBI Taxonomy" id="1447883"/>
    <lineage>
        <taxon>Eukaryota</taxon>
        <taxon>Fungi</taxon>
        <taxon>Dikarya</taxon>
        <taxon>Ascomycota</taxon>
        <taxon>Pezizomycotina</taxon>
        <taxon>Eurotiomycetes</taxon>
        <taxon>Eurotiomycetidae</taxon>
        <taxon>Onygenales</taxon>
        <taxon>Onygenales incertae sedis</taxon>
        <taxon>Polytolypa</taxon>
    </lineage>
</organism>
<dbReference type="EC" id="6.1.1.17" evidence="3"/>
<evidence type="ECO:0000256" key="6">
    <source>
        <dbReference type="ARBA" id="ARBA00022840"/>
    </source>
</evidence>
<gene>
    <name evidence="15" type="ORF">AJ80_08526</name>
</gene>
<protein>
    <recommendedName>
        <fullName evidence="10">Glutamate--tRNA ligase, mitochondrial</fullName>
        <ecNumber evidence="3">6.1.1.17</ecNumber>
    </recommendedName>
    <alternativeName>
        <fullName evidence="9">Glutamyl-tRNA synthetase</fullName>
    </alternativeName>
</protein>
<dbReference type="InterPro" id="IPR004527">
    <property type="entry name" value="Glu-tRNA-ligase_bac/mito"/>
</dbReference>
<dbReference type="Pfam" id="PF19269">
    <property type="entry name" value="Anticodon_2"/>
    <property type="match status" value="1"/>
</dbReference>
<dbReference type="InterPro" id="IPR049940">
    <property type="entry name" value="GluQ/Sye"/>
</dbReference>
<evidence type="ECO:0000256" key="10">
    <source>
        <dbReference type="ARBA" id="ARBA00072917"/>
    </source>
</evidence>
<dbReference type="STRING" id="1447883.A0A2B7X644"/>
<evidence type="ECO:0000256" key="3">
    <source>
        <dbReference type="ARBA" id="ARBA00012835"/>
    </source>
</evidence>
<feature type="region of interest" description="Disordered" evidence="12">
    <location>
        <begin position="577"/>
        <end position="615"/>
    </location>
</feature>
<dbReference type="SUPFAM" id="SSF52374">
    <property type="entry name" value="Nucleotidylyl transferase"/>
    <property type="match status" value="1"/>
</dbReference>
<evidence type="ECO:0000256" key="11">
    <source>
        <dbReference type="RuleBase" id="RU363037"/>
    </source>
</evidence>
<dbReference type="InterPro" id="IPR008925">
    <property type="entry name" value="aa_tRNA-synth_I_cd-bd_sf"/>
</dbReference>
<reference evidence="15 16" key="1">
    <citation type="submission" date="2017-10" db="EMBL/GenBank/DDBJ databases">
        <title>Comparative genomics in systemic dimorphic fungi from Ajellomycetaceae.</title>
        <authorList>
            <person name="Munoz J.F."/>
            <person name="Mcewen J.G."/>
            <person name="Clay O.K."/>
            <person name="Cuomo C.A."/>
        </authorList>
    </citation>
    <scope>NUCLEOTIDE SEQUENCE [LARGE SCALE GENOMIC DNA]</scope>
    <source>
        <strain evidence="15 16">UAMH7299</strain>
    </source>
</reference>
<evidence type="ECO:0000259" key="13">
    <source>
        <dbReference type="Pfam" id="PF00749"/>
    </source>
</evidence>
<dbReference type="GO" id="GO:0005739">
    <property type="term" value="C:mitochondrion"/>
    <property type="evidence" value="ECO:0007669"/>
    <property type="project" value="UniProtKB-SubCell"/>
</dbReference>
<dbReference type="Gene3D" id="3.40.50.620">
    <property type="entry name" value="HUPs"/>
    <property type="match status" value="1"/>
</dbReference>
<dbReference type="OrthoDB" id="428822at2759"/>
<dbReference type="InterPro" id="IPR033910">
    <property type="entry name" value="GluRS_core"/>
</dbReference>
<dbReference type="GO" id="GO:0000049">
    <property type="term" value="F:tRNA binding"/>
    <property type="evidence" value="ECO:0007669"/>
    <property type="project" value="InterPro"/>
</dbReference>
<comment type="caution">
    <text evidence="15">The sequence shown here is derived from an EMBL/GenBank/DDBJ whole genome shotgun (WGS) entry which is preliminary data.</text>
</comment>
<dbReference type="SUPFAM" id="SSF48163">
    <property type="entry name" value="An anticodon-binding domain of class I aminoacyl-tRNA synthetases"/>
    <property type="match status" value="1"/>
</dbReference>
<evidence type="ECO:0000256" key="7">
    <source>
        <dbReference type="ARBA" id="ARBA00022917"/>
    </source>
</evidence>
<dbReference type="GO" id="GO:0005524">
    <property type="term" value="F:ATP binding"/>
    <property type="evidence" value="ECO:0007669"/>
    <property type="project" value="UniProtKB-KW"/>
</dbReference>
<name>A0A2B7X644_POLH7</name>
<evidence type="ECO:0000259" key="14">
    <source>
        <dbReference type="Pfam" id="PF19269"/>
    </source>
</evidence>
<dbReference type="PRINTS" id="PR00987">
    <property type="entry name" value="TRNASYNTHGLU"/>
</dbReference>
<evidence type="ECO:0000256" key="2">
    <source>
        <dbReference type="ARBA" id="ARBA00007894"/>
    </source>
</evidence>
<dbReference type="InterPro" id="IPR014729">
    <property type="entry name" value="Rossmann-like_a/b/a_fold"/>
</dbReference>
<evidence type="ECO:0000256" key="8">
    <source>
        <dbReference type="ARBA" id="ARBA00023146"/>
    </source>
</evidence>
<dbReference type="PANTHER" id="PTHR43311:SF2">
    <property type="entry name" value="GLUTAMATE--TRNA LIGASE, MITOCHONDRIAL-RELATED"/>
    <property type="match status" value="1"/>
</dbReference>
<accession>A0A2B7X644</accession>
<dbReference type="InterPro" id="IPR020751">
    <property type="entry name" value="aa-tRNA-synth_I_codon-bd_sub2"/>
</dbReference>
<sequence>MRSPPRLFLLRSRAPWVCKTCRANFSSTIARTAKDKKIYLPDAPARTRFAPSPTGYLHLGSLRTALFNYLLAKRTGGQFLLRIEDTDQKRTVPDAEKRLYEDLQWAGLQWDEGPVVGGPYGPYRQSERTSLYAAEAQNLIKSGHAYRCFCSPERLDTLARHRNELGLPAGYDGTCTGLSAVESEERAAKAETHVVRLRVTEPYPMFNDLVFGKTGQNKAAQGGVQKSENMNTYVDPILLKSDGHPTYHLANVVDDHYMKITHVIRGTEWMSSTPMHVALYKAFQWQPPKFGHVTLLVDENGQKLSKRNADIDIASYRNQGVLPDTLVNFSALLGWSHTHKSDIMTMKEIEERFNLKLTKGNVTVAFEKMWYLQKAHAQRSAKEGSSTFDNIVDQITELAEKTYPAEQLTSILKSRTLNLYIASILTHTARTYTTPAAFLSQNAAFFTPTIARPPYTPTTQSSASQPQSSNNNIPLPTLHTAAAALSLVPPTHWTATMHTQNINAFTSSSLPTDQDQGLKQSTTTFKKELYNYLRWALVGGSHGPGIPATMGILGREECVRRFGEARGLTGGEEWVEGKGVKGRGKIGGTRVEKKKEEGEGDEWMGSLAPKKKEKV</sequence>
<feature type="region of interest" description="Disordered" evidence="12">
    <location>
        <begin position="455"/>
        <end position="475"/>
    </location>
</feature>
<feature type="compositionally biased region" description="Low complexity" evidence="12">
    <location>
        <begin position="457"/>
        <end position="475"/>
    </location>
</feature>
<dbReference type="GO" id="GO:0006424">
    <property type="term" value="P:glutamyl-tRNA aminoacylation"/>
    <property type="evidence" value="ECO:0007669"/>
    <property type="project" value="InterPro"/>
</dbReference>
<keyword evidence="7 11" id="KW-0648">Protein biosynthesis</keyword>
<evidence type="ECO:0000256" key="1">
    <source>
        <dbReference type="ARBA" id="ARBA00004173"/>
    </source>
</evidence>
<evidence type="ECO:0000313" key="16">
    <source>
        <dbReference type="Proteomes" id="UP000224634"/>
    </source>
</evidence>
<dbReference type="CDD" id="cd00808">
    <property type="entry name" value="GluRS_core"/>
    <property type="match status" value="1"/>
</dbReference>
<dbReference type="FunFam" id="3.40.50.620:FF:000045">
    <property type="entry name" value="Glutamate--tRNA ligase, mitochondrial"/>
    <property type="match status" value="1"/>
</dbReference>
<dbReference type="NCBIfam" id="TIGR00464">
    <property type="entry name" value="gltX_bact"/>
    <property type="match status" value="1"/>
</dbReference>
<keyword evidence="16" id="KW-1185">Reference proteome</keyword>
<dbReference type="InterPro" id="IPR020058">
    <property type="entry name" value="Glu/Gln-tRNA-synth_Ib_cat-dom"/>
</dbReference>
<comment type="subcellular location">
    <subcellularLocation>
        <location evidence="1">Mitochondrion</location>
    </subcellularLocation>
</comment>